<sequence>MYKFFLSFLKISFPIHLKLQQNLLYQSIPAFPRERGDVIISKIRICYWLQ</sequence>
<proteinExistence type="predicted"/>
<dbReference type="Proteomes" id="UP000004410">
    <property type="component" value="Unassembled WGS sequence"/>
</dbReference>
<evidence type="ECO:0000313" key="1">
    <source>
        <dbReference type="EMBL" id="EDN77711.1"/>
    </source>
</evidence>
<organism evidence="1 2">
    <name type="scientific">Mediterraneibacter gnavus (strain ATCC 29149 / DSM 114966 / JCM 6515 / VPI C7-9)</name>
    <name type="common">Ruminococcus gnavus</name>
    <dbReference type="NCBI Taxonomy" id="411470"/>
    <lineage>
        <taxon>Bacteria</taxon>
        <taxon>Bacillati</taxon>
        <taxon>Bacillota</taxon>
        <taxon>Clostridia</taxon>
        <taxon>Lachnospirales</taxon>
        <taxon>Lachnospiraceae</taxon>
        <taxon>Mediterraneibacter</taxon>
    </lineage>
</organism>
<protein>
    <submittedName>
        <fullName evidence="1">Uncharacterized protein</fullName>
    </submittedName>
</protein>
<dbReference type="EMBL" id="AAYG02000014">
    <property type="protein sequence ID" value="EDN77711.1"/>
    <property type="molecule type" value="Genomic_DNA"/>
</dbReference>
<reference evidence="1 2" key="1">
    <citation type="submission" date="2007-04" db="EMBL/GenBank/DDBJ databases">
        <authorList>
            <person name="Fulton L."/>
            <person name="Clifton S."/>
            <person name="Fulton B."/>
            <person name="Xu J."/>
            <person name="Minx P."/>
            <person name="Pepin K.H."/>
            <person name="Johnson M."/>
            <person name="Thiruvilangam P."/>
            <person name="Bhonagiri V."/>
            <person name="Nash W.E."/>
            <person name="Mardis E.R."/>
            <person name="Wilson R.K."/>
        </authorList>
    </citation>
    <scope>NUCLEOTIDE SEQUENCE [LARGE SCALE GENOMIC DNA]</scope>
    <source>
        <strain evidence="1 2">ATCC 29149</strain>
    </source>
</reference>
<dbReference type="AlphaFoldDB" id="A7B2T9"/>
<evidence type="ECO:0000313" key="2">
    <source>
        <dbReference type="Proteomes" id="UP000004410"/>
    </source>
</evidence>
<reference evidence="1 2" key="2">
    <citation type="submission" date="2007-06" db="EMBL/GenBank/DDBJ databases">
        <title>Draft genome sequence of Ruminococcus gnavus (ATCC 29149).</title>
        <authorList>
            <person name="Sudarsanam P."/>
            <person name="Ley R."/>
            <person name="Guruge J."/>
            <person name="Turnbaugh P.J."/>
            <person name="Mahowald M."/>
            <person name="Liep D."/>
            <person name="Gordon J."/>
        </authorList>
    </citation>
    <scope>NUCLEOTIDE SEQUENCE [LARGE SCALE GENOMIC DNA]</scope>
    <source>
        <strain evidence="1 2">ATCC 29149</strain>
    </source>
</reference>
<comment type="caution">
    <text evidence="1">The sequence shown here is derived from an EMBL/GenBank/DDBJ whole genome shotgun (WGS) entry which is preliminary data.</text>
</comment>
<gene>
    <name evidence="1" type="ORF">RUMGNA_01866</name>
</gene>
<name>A7B2T9_MEDG7</name>
<accession>A7B2T9</accession>
<dbReference type="PaxDb" id="411470-RUMGNA_01866"/>